<dbReference type="Proteomes" id="UP000694005">
    <property type="component" value="Chromosome A09"/>
</dbReference>
<name>A0A8D9FYI6_BRACM</name>
<dbReference type="Gramene" id="A09p32220.2_BraZ1">
    <property type="protein sequence ID" value="A09p32220.2_BraZ1.CDS"/>
    <property type="gene ID" value="A09g32220.2_BraZ1"/>
</dbReference>
<accession>A0A8D9FYI6</accession>
<evidence type="ECO:0000313" key="1">
    <source>
        <dbReference type="EMBL" id="CAG7862755.1"/>
    </source>
</evidence>
<protein>
    <submittedName>
        <fullName evidence="1">Uncharacterized protein</fullName>
    </submittedName>
</protein>
<reference evidence="1 2" key="1">
    <citation type="submission" date="2021-07" db="EMBL/GenBank/DDBJ databases">
        <authorList>
            <consortium name="Genoscope - CEA"/>
            <person name="William W."/>
        </authorList>
    </citation>
    <scope>NUCLEOTIDE SEQUENCE [LARGE SCALE GENOMIC DNA]</scope>
</reference>
<dbReference type="AlphaFoldDB" id="A0A8D9FYI6"/>
<evidence type="ECO:0000313" key="2">
    <source>
        <dbReference type="Proteomes" id="UP000694005"/>
    </source>
</evidence>
<organism evidence="1 2">
    <name type="scientific">Brassica campestris</name>
    <name type="common">Field mustard</name>
    <dbReference type="NCBI Taxonomy" id="3711"/>
    <lineage>
        <taxon>Eukaryota</taxon>
        <taxon>Viridiplantae</taxon>
        <taxon>Streptophyta</taxon>
        <taxon>Embryophyta</taxon>
        <taxon>Tracheophyta</taxon>
        <taxon>Spermatophyta</taxon>
        <taxon>Magnoliopsida</taxon>
        <taxon>eudicotyledons</taxon>
        <taxon>Gunneridae</taxon>
        <taxon>Pentapetalae</taxon>
        <taxon>rosids</taxon>
        <taxon>malvids</taxon>
        <taxon>Brassicales</taxon>
        <taxon>Brassicaceae</taxon>
        <taxon>Brassiceae</taxon>
        <taxon>Brassica</taxon>
    </lineage>
</organism>
<gene>
    <name evidence="1" type="ORF">BRAPAZ1V2_A09P32220.2</name>
</gene>
<dbReference type="EMBL" id="LS974625">
    <property type="protein sequence ID" value="CAG7862755.1"/>
    <property type="molecule type" value="Genomic_DNA"/>
</dbReference>
<sequence>MDDFQGSRPYWTESLILPIGDYEGDTLGFLTTVGNLSYSAFKLTIHFLCSYLKPRLVELHRRPVTVGDHIFSDCKLSIF</sequence>
<proteinExistence type="predicted"/>